<dbReference type="OrthoDB" id="41238at2759"/>
<name>A0A1E3HDS4_9TREE</name>
<dbReference type="GO" id="GO:1990189">
    <property type="term" value="F:protein N-terminal-serine acetyltransferase activity"/>
    <property type="evidence" value="ECO:0007669"/>
    <property type="project" value="TreeGrafter"/>
</dbReference>
<keyword evidence="4" id="KW-1185">Reference proteome</keyword>
<protein>
    <recommendedName>
        <fullName evidence="2">N-acetyltransferase domain-containing protein</fullName>
    </recommendedName>
</protein>
<accession>A0A1E3HDS4</accession>
<dbReference type="Pfam" id="PF13302">
    <property type="entry name" value="Acetyltransf_3"/>
    <property type="match status" value="1"/>
</dbReference>
<evidence type="ECO:0000313" key="4">
    <source>
        <dbReference type="Proteomes" id="UP000094065"/>
    </source>
</evidence>
<evidence type="ECO:0000313" key="3">
    <source>
        <dbReference type="EMBL" id="ODN73581.1"/>
    </source>
</evidence>
<dbReference type="AlphaFoldDB" id="A0A1E3HDS4"/>
<dbReference type="SUPFAM" id="SSF55729">
    <property type="entry name" value="Acyl-CoA N-acyltransferases (Nat)"/>
    <property type="match status" value="1"/>
</dbReference>
<dbReference type="InterPro" id="IPR000182">
    <property type="entry name" value="GNAT_dom"/>
</dbReference>
<reference evidence="3 4" key="1">
    <citation type="submission" date="2016-06" db="EMBL/GenBank/DDBJ databases">
        <title>Evolution of pathogenesis and genome organization in the Tremellales.</title>
        <authorList>
            <person name="Cuomo C."/>
            <person name="Litvintseva A."/>
            <person name="Heitman J."/>
            <person name="Chen Y."/>
            <person name="Sun S."/>
            <person name="Springer D."/>
            <person name="Dromer F."/>
            <person name="Young S."/>
            <person name="Zeng Q."/>
            <person name="Chapman S."/>
            <person name="Gujja S."/>
            <person name="Saif S."/>
            <person name="Birren B."/>
        </authorList>
    </citation>
    <scope>NUCLEOTIDE SEQUENCE [LARGE SCALE GENOMIC DNA]</scope>
    <source>
        <strain evidence="3 4">CBS 6039</strain>
    </source>
</reference>
<sequence>MDCHTQALQSNIGQHTDGREFNTGRRYLERPKERPKTSDRVLNLYEDKEYDGSFDNKPMHLYDINFIHPFQFLETDQVRLEPFVPVKHIDGFLALPDSSWNVMGDLGPYNRQTALEDIEAFRSDPQCLLLAIMDKQRENAEMDAFAGVYGLIEVSEYMDAVFGVINVHPRYQRTHVNSHCMSLVLSYLFDTLRLIRVQYDAVIFNVQSIKSAGRFGFKEEGIARNYNGLVPASKKRKGEEKRQSQDMWLGSMTDYEWDTEGRNRLKEMLKRTPVDTTSLE</sequence>
<gene>
    <name evidence="3" type="ORF">L202_08080</name>
</gene>
<dbReference type="RefSeq" id="XP_018989493.1">
    <property type="nucleotide sequence ID" value="XM_019142922.1"/>
</dbReference>
<evidence type="ECO:0000256" key="1">
    <source>
        <dbReference type="SAM" id="MobiDB-lite"/>
    </source>
</evidence>
<feature type="compositionally biased region" description="Polar residues" evidence="1">
    <location>
        <begin position="1"/>
        <end position="14"/>
    </location>
</feature>
<comment type="caution">
    <text evidence="3">The sequence shown here is derived from an EMBL/GenBank/DDBJ whole genome shotgun (WGS) entry which is preliminary data.</text>
</comment>
<dbReference type="Proteomes" id="UP000094065">
    <property type="component" value="Unassembled WGS sequence"/>
</dbReference>
<feature type="domain" description="N-acetyltransferase" evidence="2">
    <location>
        <begin position="80"/>
        <end position="218"/>
    </location>
</feature>
<organism evidence="3 4">
    <name type="scientific">Cryptococcus amylolentus CBS 6039</name>
    <dbReference type="NCBI Taxonomy" id="1295533"/>
    <lineage>
        <taxon>Eukaryota</taxon>
        <taxon>Fungi</taxon>
        <taxon>Dikarya</taxon>
        <taxon>Basidiomycota</taxon>
        <taxon>Agaricomycotina</taxon>
        <taxon>Tremellomycetes</taxon>
        <taxon>Tremellales</taxon>
        <taxon>Cryptococcaceae</taxon>
        <taxon>Cryptococcus</taxon>
    </lineage>
</organism>
<evidence type="ECO:0000259" key="2">
    <source>
        <dbReference type="Pfam" id="PF13302"/>
    </source>
</evidence>
<proteinExistence type="predicted"/>
<dbReference type="PANTHER" id="PTHR43441:SF5">
    <property type="entry name" value="FAMILY ACETYLTRANSFERASE, PUTATIVE-RELATED"/>
    <property type="match status" value="1"/>
</dbReference>
<dbReference type="GO" id="GO:0008999">
    <property type="term" value="F:protein-N-terminal-alanine acetyltransferase activity"/>
    <property type="evidence" value="ECO:0007669"/>
    <property type="project" value="TreeGrafter"/>
</dbReference>
<dbReference type="GeneID" id="30159389"/>
<dbReference type="InterPro" id="IPR016181">
    <property type="entry name" value="Acyl_CoA_acyltransferase"/>
</dbReference>
<feature type="region of interest" description="Disordered" evidence="1">
    <location>
        <begin position="1"/>
        <end position="20"/>
    </location>
</feature>
<dbReference type="EMBL" id="AWGJ01000013">
    <property type="protein sequence ID" value="ODN73581.1"/>
    <property type="molecule type" value="Genomic_DNA"/>
</dbReference>
<dbReference type="PANTHER" id="PTHR43441">
    <property type="entry name" value="RIBOSOMAL-PROTEIN-SERINE ACETYLTRANSFERASE"/>
    <property type="match status" value="1"/>
</dbReference>
<dbReference type="Gene3D" id="3.40.630.30">
    <property type="match status" value="1"/>
</dbReference>
<dbReference type="InterPro" id="IPR051908">
    <property type="entry name" value="Ribosomal_N-acetyltransferase"/>
</dbReference>